<feature type="non-terminal residue" evidence="12">
    <location>
        <position position="445"/>
    </location>
</feature>
<evidence type="ECO:0000256" key="8">
    <source>
        <dbReference type="SAM" id="MobiDB-lite"/>
    </source>
</evidence>
<evidence type="ECO:0000313" key="13">
    <source>
        <dbReference type="Proteomes" id="UP000573818"/>
    </source>
</evidence>
<comment type="similarity">
    <text evidence="2">Belongs to the LEM family.</text>
</comment>
<keyword evidence="9" id="KW-1133">Transmembrane helix</keyword>
<comment type="caution">
    <text evidence="12">The sequence shown here is derived from an EMBL/GenBank/DDBJ whole genome shotgun (WGS) entry which is preliminary data.</text>
</comment>
<feature type="domain" description="LEM" evidence="10">
    <location>
        <begin position="97"/>
        <end position="141"/>
    </location>
</feature>
<accession>A0A7K7ECB0</accession>
<keyword evidence="6" id="KW-0238">DNA-binding</keyword>
<evidence type="ECO:0000256" key="2">
    <source>
        <dbReference type="ARBA" id="ARBA00007744"/>
    </source>
</evidence>
<evidence type="ECO:0000259" key="10">
    <source>
        <dbReference type="PROSITE" id="PS50954"/>
    </source>
</evidence>
<evidence type="ECO:0000256" key="4">
    <source>
        <dbReference type="ARBA" id="ARBA00022553"/>
    </source>
</evidence>
<dbReference type="InterPro" id="IPR003887">
    <property type="entry name" value="LEM_dom"/>
</dbReference>
<evidence type="ECO:0000256" key="9">
    <source>
        <dbReference type="SAM" id="Phobius"/>
    </source>
</evidence>
<dbReference type="CDD" id="cd12940">
    <property type="entry name" value="LEM_LAP2_LEMD1"/>
    <property type="match status" value="1"/>
</dbReference>
<dbReference type="PROSITE" id="PS50954">
    <property type="entry name" value="LEM"/>
    <property type="match status" value="1"/>
</dbReference>
<feature type="compositionally biased region" description="Basic and acidic residues" evidence="8">
    <location>
        <begin position="85"/>
        <end position="94"/>
    </location>
</feature>
<feature type="compositionally biased region" description="Low complexity" evidence="8">
    <location>
        <begin position="70"/>
        <end position="81"/>
    </location>
</feature>
<dbReference type="FunFam" id="1.10.720.40:FF:000003">
    <property type="entry name" value="thymopoietin isoform X1"/>
    <property type="match status" value="1"/>
</dbReference>
<feature type="compositionally biased region" description="Polar residues" evidence="8">
    <location>
        <begin position="155"/>
        <end position="168"/>
    </location>
</feature>
<organism evidence="12 13">
    <name type="scientific">Sylvia atricapilla</name>
    <name type="common">blackcap</name>
    <dbReference type="NCBI Taxonomy" id="48155"/>
    <lineage>
        <taxon>Eukaryota</taxon>
        <taxon>Metazoa</taxon>
        <taxon>Chordata</taxon>
        <taxon>Craniata</taxon>
        <taxon>Vertebrata</taxon>
        <taxon>Euteleostomi</taxon>
        <taxon>Archelosauria</taxon>
        <taxon>Archosauria</taxon>
        <taxon>Dinosauria</taxon>
        <taxon>Saurischia</taxon>
        <taxon>Theropoda</taxon>
        <taxon>Coelurosauria</taxon>
        <taxon>Aves</taxon>
        <taxon>Neognathae</taxon>
        <taxon>Neoaves</taxon>
        <taxon>Telluraves</taxon>
        <taxon>Australaves</taxon>
        <taxon>Passeriformes</taxon>
        <taxon>Sylvioidea</taxon>
        <taxon>Sylviidae</taxon>
        <taxon>Sylviinae</taxon>
        <taxon>Sylvia</taxon>
    </lineage>
</organism>
<dbReference type="SMART" id="SM00540">
    <property type="entry name" value="LEM"/>
    <property type="match status" value="1"/>
</dbReference>
<dbReference type="InterPro" id="IPR011015">
    <property type="entry name" value="LEM/LEM-like_dom_sf"/>
</dbReference>
<keyword evidence="4" id="KW-0597">Phosphoprotein</keyword>
<sequence>MPEFLADPSVLTKEKLKSELIANNVSLPGGEQRKDVYVQLYLQHLTARNPPALAQPDFSSDEEREPTPLGARSRGAAAAGRKATKKTDKPRPEEKDDLDITEMSNEDLQEQLMKYGVNPGPIVATTRKLYEKKLLKLMEQGPDLKAPVPLPAIATTENTRQNGNNDSDQYSDNEEDPKTELRLEKREPLKTRTKTPVALKQKRAVEHNQTYSQDGVTETVWTSGSSKSGPLQAFSRESTRVSRRAPRKRVEATAQLPVDDAVISESTPINETILAASNKTLVGNRVPGNFKHATPTLSVSELSDISRRTPKKPLMTAEVLERTTEERRVERDILKEMFPYEVSTPTGISASCRRPIKGAASRPLEHSDFILEESYSKYAQKYGTSTDIKSEKPPVKKERPVPLWIKVLLFVVVSVFMFLVYQSMESNQGNPFSRYLDMVTQGSAK</sequence>
<dbReference type="Pfam" id="PF03020">
    <property type="entry name" value="LEM"/>
    <property type="match status" value="1"/>
</dbReference>
<dbReference type="Gene3D" id="1.10.720.40">
    <property type="match status" value="2"/>
</dbReference>
<evidence type="ECO:0000256" key="3">
    <source>
        <dbReference type="ARBA" id="ARBA00022481"/>
    </source>
</evidence>
<keyword evidence="9" id="KW-0812">Transmembrane</keyword>
<feature type="non-terminal residue" evidence="12">
    <location>
        <position position="1"/>
    </location>
</feature>
<keyword evidence="7" id="KW-0539">Nucleus</keyword>
<feature type="compositionally biased region" description="Polar residues" evidence="8">
    <location>
        <begin position="217"/>
        <end position="229"/>
    </location>
</feature>
<dbReference type="PANTHER" id="PTHR12019:SF9">
    <property type="entry name" value="THYMOPOIETIN"/>
    <property type="match status" value="1"/>
</dbReference>
<dbReference type="CDD" id="cd12935">
    <property type="entry name" value="LEM_like"/>
    <property type="match status" value="1"/>
</dbReference>
<keyword evidence="5" id="KW-0007">Acetylation</keyword>
<dbReference type="GO" id="GO:0003677">
    <property type="term" value="F:DNA binding"/>
    <property type="evidence" value="ECO:0007669"/>
    <property type="project" value="UniProtKB-KW"/>
</dbReference>
<dbReference type="Proteomes" id="UP000573818">
    <property type="component" value="Unassembled WGS sequence"/>
</dbReference>
<comment type="subcellular location">
    <subcellularLocation>
        <location evidence="1">Nucleus</location>
    </subcellularLocation>
</comment>
<proteinExistence type="inferred from homology"/>
<dbReference type="FunFam" id="1.10.720.40:FF:000002">
    <property type="entry name" value="Thymopoietin isoform alpha"/>
    <property type="match status" value="1"/>
</dbReference>
<evidence type="ECO:0000256" key="6">
    <source>
        <dbReference type="ARBA" id="ARBA00023125"/>
    </source>
</evidence>
<keyword evidence="13" id="KW-1185">Reference proteome</keyword>
<protein>
    <submittedName>
        <fullName evidence="12">LAP2B protein</fullName>
    </submittedName>
</protein>
<evidence type="ECO:0000256" key="7">
    <source>
        <dbReference type="ARBA" id="ARBA00023242"/>
    </source>
</evidence>
<dbReference type="AlphaFoldDB" id="A0A7K7ECB0"/>
<evidence type="ECO:0000313" key="12">
    <source>
        <dbReference type="EMBL" id="NWY42784.1"/>
    </source>
</evidence>
<feature type="region of interest" description="Disordered" evidence="8">
    <location>
        <begin position="48"/>
        <end position="106"/>
    </location>
</feature>
<feature type="compositionally biased region" description="Basic and acidic residues" evidence="8">
    <location>
        <begin position="176"/>
        <end position="190"/>
    </location>
</feature>
<dbReference type="SUPFAM" id="SSF63451">
    <property type="entry name" value="LEM domain"/>
    <property type="match status" value="2"/>
</dbReference>
<keyword evidence="9" id="KW-0472">Membrane</keyword>
<dbReference type="InterPro" id="IPR013146">
    <property type="entry name" value="LEM-like_dom"/>
</dbReference>
<dbReference type="SMART" id="SM01261">
    <property type="entry name" value="Thymopoietin"/>
    <property type="match status" value="1"/>
</dbReference>
<dbReference type="GO" id="GO:0005635">
    <property type="term" value="C:nuclear envelope"/>
    <property type="evidence" value="ECO:0007669"/>
    <property type="project" value="UniProtKB-ARBA"/>
</dbReference>
<feature type="compositionally biased region" description="Acidic residues" evidence="8">
    <location>
        <begin position="95"/>
        <end position="106"/>
    </location>
</feature>
<reference evidence="12 13" key="1">
    <citation type="submission" date="2019-09" db="EMBL/GenBank/DDBJ databases">
        <title>Bird 10,000 Genomes (B10K) Project - Family phase.</title>
        <authorList>
            <person name="Zhang G."/>
        </authorList>
    </citation>
    <scope>NUCLEOTIDE SEQUENCE [LARGE SCALE GENOMIC DNA]</scope>
    <source>
        <strain evidence="12">OUT-0013</strain>
        <tissue evidence="12">Blood</tissue>
    </source>
</reference>
<dbReference type="EMBL" id="VZSL01000057">
    <property type="protein sequence ID" value="NWY42784.1"/>
    <property type="molecule type" value="Genomic_DNA"/>
</dbReference>
<evidence type="ECO:0000256" key="5">
    <source>
        <dbReference type="ARBA" id="ARBA00022990"/>
    </source>
</evidence>
<feature type="domain" description="LEM-like" evidence="11">
    <location>
        <begin position="5"/>
        <end position="48"/>
    </location>
</feature>
<gene>
    <name evidence="12" type="primary">Tmpo_0</name>
    <name evidence="12" type="ORF">SYLATR_R01992</name>
</gene>
<keyword evidence="3" id="KW-0488">Methylation</keyword>
<dbReference type="Pfam" id="PF08198">
    <property type="entry name" value="Thymopoietin"/>
    <property type="match status" value="1"/>
</dbReference>
<feature type="region of interest" description="Disordered" evidence="8">
    <location>
        <begin position="154"/>
        <end position="198"/>
    </location>
</feature>
<feature type="transmembrane region" description="Helical" evidence="9">
    <location>
        <begin position="403"/>
        <end position="421"/>
    </location>
</feature>
<name>A0A7K7ECB0_9SYLV</name>
<dbReference type="InterPro" id="IPR051656">
    <property type="entry name" value="LEM_domain"/>
</dbReference>
<feature type="region of interest" description="Disordered" evidence="8">
    <location>
        <begin position="217"/>
        <end position="248"/>
    </location>
</feature>
<evidence type="ECO:0000259" key="11">
    <source>
        <dbReference type="PROSITE" id="PS50955"/>
    </source>
</evidence>
<evidence type="ECO:0000256" key="1">
    <source>
        <dbReference type="ARBA" id="ARBA00004123"/>
    </source>
</evidence>
<dbReference type="PROSITE" id="PS50955">
    <property type="entry name" value="LEM_LIKE"/>
    <property type="match status" value="1"/>
</dbReference>
<dbReference type="PANTHER" id="PTHR12019">
    <property type="entry name" value="LAMINA-ASSOCIATED POLYPEPTIDE THYMOPOIETIN"/>
    <property type="match status" value="1"/>
</dbReference>